<dbReference type="eggNOG" id="ENOG5031VVE">
    <property type="taxonomic scope" value="Bacteria"/>
</dbReference>
<keyword evidence="1" id="KW-0732">Signal</keyword>
<dbReference type="PROSITE" id="PS51257">
    <property type="entry name" value="PROKAR_LIPOPROTEIN"/>
    <property type="match status" value="1"/>
</dbReference>
<dbReference type="PROSITE" id="PS00018">
    <property type="entry name" value="EF_HAND_1"/>
    <property type="match status" value="1"/>
</dbReference>
<evidence type="ECO:0000313" key="2">
    <source>
        <dbReference type="EMBL" id="EYF03222.1"/>
    </source>
</evidence>
<proteinExistence type="predicted"/>
<dbReference type="InterPro" id="IPR018247">
    <property type="entry name" value="EF_Hand_1_Ca_BS"/>
</dbReference>
<name>A0A017T2K0_9BACT</name>
<accession>A0A017T2K0</accession>
<dbReference type="Proteomes" id="UP000019678">
    <property type="component" value="Unassembled WGS sequence"/>
</dbReference>
<organism evidence="2 3">
    <name type="scientific">Chondromyces apiculatus DSM 436</name>
    <dbReference type="NCBI Taxonomy" id="1192034"/>
    <lineage>
        <taxon>Bacteria</taxon>
        <taxon>Pseudomonadati</taxon>
        <taxon>Myxococcota</taxon>
        <taxon>Polyangia</taxon>
        <taxon>Polyangiales</taxon>
        <taxon>Polyangiaceae</taxon>
        <taxon>Chondromyces</taxon>
    </lineage>
</organism>
<evidence type="ECO:0000313" key="3">
    <source>
        <dbReference type="Proteomes" id="UP000019678"/>
    </source>
</evidence>
<sequence>MTMNRWFGASLVAMAAVTVGCGGDDGGGVQAEGQGSVSFSTWGEEYIEEKIPASEFADGWEVTFGKFLVVLRNVTVADGEGQVGARMEGSVLVDHVAAGVKPVASFGALEAKTWSEVSFEISPVDAETALVSATEADKQLMVDAGASVYVEGQASKGDVTKQFVWAFEDATAYTSCRGDKDGKETEGVLVTSGGTDSVELTIHGDHLFYDDLQADNAVLRFEAIAGADANDDGEVTMAELSAVPLTSIAEGSYGTGSAGGINDLGTYVAALARTLGHFRGEGECVSGDP</sequence>
<comment type="caution">
    <text evidence="2">The sequence shown here is derived from an EMBL/GenBank/DDBJ whole genome shotgun (WGS) entry which is preliminary data.</text>
</comment>
<feature type="signal peptide" evidence="1">
    <location>
        <begin position="1"/>
        <end position="15"/>
    </location>
</feature>
<protein>
    <recommendedName>
        <fullName evidence="4">Lipoprotein</fullName>
    </recommendedName>
</protein>
<dbReference type="AlphaFoldDB" id="A0A017T2K0"/>
<gene>
    <name evidence="2" type="ORF">CAP_5726</name>
</gene>
<dbReference type="STRING" id="1192034.CAP_5726"/>
<reference evidence="2 3" key="1">
    <citation type="submission" date="2013-05" db="EMBL/GenBank/DDBJ databases">
        <title>Genome assembly of Chondromyces apiculatus DSM 436.</title>
        <authorList>
            <person name="Sharma G."/>
            <person name="Khatri I."/>
            <person name="Kaur C."/>
            <person name="Mayilraj S."/>
            <person name="Subramanian S."/>
        </authorList>
    </citation>
    <scope>NUCLEOTIDE SEQUENCE [LARGE SCALE GENOMIC DNA]</scope>
    <source>
        <strain evidence="2 3">DSM 436</strain>
    </source>
</reference>
<evidence type="ECO:0000256" key="1">
    <source>
        <dbReference type="SAM" id="SignalP"/>
    </source>
</evidence>
<dbReference type="EMBL" id="ASRX01000049">
    <property type="protein sequence ID" value="EYF03222.1"/>
    <property type="molecule type" value="Genomic_DNA"/>
</dbReference>
<keyword evidence="3" id="KW-1185">Reference proteome</keyword>
<feature type="chain" id="PRO_5012926615" description="Lipoprotein" evidence="1">
    <location>
        <begin position="16"/>
        <end position="289"/>
    </location>
</feature>
<evidence type="ECO:0008006" key="4">
    <source>
        <dbReference type="Google" id="ProtNLM"/>
    </source>
</evidence>